<sequence>MKIKGLRKVVTIFTVIAMAMTIISISFNSLLTMYLSYKLNNEVGKVSSIGIIGGADGPTAIYLTSQPHPYLFTVIFLLLSIAGALYLFFIRKVIK</sequence>
<evidence type="ECO:0000313" key="2">
    <source>
        <dbReference type="EMBL" id="MCQ4925100.1"/>
    </source>
</evidence>
<dbReference type="RefSeq" id="WP_216561700.1">
    <property type="nucleotide sequence ID" value="NZ_JAHLOH010000048.1"/>
</dbReference>
<proteinExistence type="predicted"/>
<reference evidence="2 3" key="1">
    <citation type="submission" date="2022-06" db="EMBL/GenBank/DDBJ databases">
        <title>Isolation of gut microbiota from human fecal samples.</title>
        <authorList>
            <person name="Pamer E.G."/>
            <person name="Barat B."/>
            <person name="Waligurski E."/>
            <person name="Medina S."/>
            <person name="Paddock L."/>
            <person name="Mostad J."/>
        </authorList>
    </citation>
    <scope>NUCLEOTIDE SEQUENCE [LARGE SCALE GENOMIC DNA]</scope>
    <source>
        <strain evidence="2 3">DFI.7.95</strain>
    </source>
</reference>
<feature type="transmembrane region" description="Helical" evidence="1">
    <location>
        <begin position="12"/>
        <end position="37"/>
    </location>
</feature>
<keyword evidence="1" id="KW-0812">Transmembrane</keyword>
<evidence type="ECO:0000256" key="1">
    <source>
        <dbReference type="SAM" id="Phobius"/>
    </source>
</evidence>
<keyword evidence="1" id="KW-1133">Transmembrane helix</keyword>
<evidence type="ECO:0000313" key="3">
    <source>
        <dbReference type="Proteomes" id="UP001524478"/>
    </source>
</evidence>
<keyword evidence="3" id="KW-1185">Reference proteome</keyword>
<feature type="transmembrane region" description="Helical" evidence="1">
    <location>
        <begin position="70"/>
        <end position="89"/>
    </location>
</feature>
<name>A0ABT1SF35_9FIRM</name>
<dbReference type="InterPro" id="IPR005661">
    <property type="entry name" value="OadB_MmdB"/>
</dbReference>
<comment type="caution">
    <text evidence="2">The sequence shown here is derived from an EMBL/GenBank/DDBJ whole genome shotgun (WGS) entry which is preliminary data.</text>
</comment>
<protein>
    <submittedName>
        <fullName evidence="2">Sodium ion-translocating decarboxylase subunit beta</fullName>
    </submittedName>
</protein>
<accession>A0ABT1SF35</accession>
<organism evidence="2 3">
    <name type="scientific">Tissierella carlieri</name>
    <dbReference type="NCBI Taxonomy" id="689904"/>
    <lineage>
        <taxon>Bacteria</taxon>
        <taxon>Bacillati</taxon>
        <taxon>Bacillota</taxon>
        <taxon>Tissierellia</taxon>
        <taxon>Tissierellales</taxon>
        <taxon>Tissierellaceae</taxon>
        <taxon>Tissierella</taxon>
    </lineage>
</organism>
<dbReference type="Proteomes" id="UP001524478">
    <property type="component" value="Unassembled WGS sequence"/>
</dbReference>
<dbReference type="Pfam" id="PF03977">
    <property type="entry name" value="OAD_beta"/>
    <property type="match status" value="1"/>
</dbReference>
<dbReference type="EMBL" id="JANGAC010000018">
    <property type="protein sequence ID" value="MCQ4925100.1"/>
    <property type="molecule type" value="Genomic_DNA"/>
</dbReference>
<keyword evidence="1" id="KW-0472">Membrane</keyword>
<gene>
    <name evidence="2" type="ORF">NE686_18505</name>
</gene>